<proteinExistence type="predicted"/>
<reference evidence="1" key="1">
    <citation type="journal article" date="2015" name="Nature">
        <title>Complex archaea that bridge the gap between prokaryotes and eukaryotes.</title>
        <authorList>
            <person name="Spang A."/>
            <person name="Saw J.H."/>
            <person name="Jorgensen S.L."/>
            <person name="Zaremba-Niedzwiedzka K."/>
            <person name="Martijn J."/>
            <person name="Lind A.E."/>
            <person name="van Eijk R."/>
            <person name="Schleper C."/>
            <person name="Guy L."/>
            <person name="Ettema T.J."/>
        </authorList>
    </citation>
    <scope>NUCLEOTIDE SEQUENCE</scope>
</reference>
<organism evidence="1">
    <name type="scientific">marine sediment metagenome</name>
    <dbReference type="NCBI Taxonomy" id="412755"/>
    <lineage>
        <taxon>unclassified sequences</taxon>
        <taxon>metagenomes</taxon>
        <taxon>ecological metagenomes</taxon>
    </lineage>
</organism>
<protein>
    <submittedName>
        <fullName evidence="1">Uncharacterized protein</fullName>
    </submittedName>
</protein>
<dbReference type="EMBL" id="LAZR01022705">
    <property type="protein sequence ID" value="KKL80947.1"/>
    <property type="molecule type" value="Genomic_DNA"/>
</dbReference>
<dbReference type="AlphaFoldDB" id="A0A0F9I0N7"/>
<name>A0A0F9I0N7_9ZZZZ</name>
<gene>
    <name evidence="1" type="ORF">LCGC14_1999670</name>
</gene>
<accession>A0A0F9I0N7</accession>
<sequence>MNEKENKVIIFTDPPSKITNKIDISDVDFISLVDGDEV</sequence>
<comment type="caution">
    <text evidence="1">The sequence shown here is derived from an EMBL/GenBank/DDBJ whole genome shotgun (WGS) entry which is preliminary data.</text>
</comment>
<evidence type="ECO:0000313" key="1">
    <source>
        <dbReference type="EMBL" id="KKL80947.1"/>
    </source>
</evidence>